<dbReference type="CDD" id="cd03784">
    <property type="entry name" value="GT1_Gtf-like"/>
    <property type="match status" value="1"/>
</dbReference>
<dbReference type="InterPro" id="IPR002213">
    <property type="entry name" value="UDP_glucos_trans"/>
</dbReference>
<protein>
    <recommendedName>
        <fullName evidence="4">Glycosyltransferase</fullName>
        <ecNumber evidence="4">2.4.1.-</ecNumber>
    </recommendedName>
</protein>
<evidence type="ECO:0000256" key="1">
    <source>
        <dbReference type="ARBA" id="ARBA00009995"/>
    </source>
</evidence>
<dbReference type="Gene3D" id="3.40.50.2000">
    <property type="entry name" value="Glycogen Phosphorylase B"/>
    <property type="match status" value="2"/>
</dbReference>
<dbReference type="InterPro" id="IPR050481">
    <property type="entry name" value="UDP-glycosyltransf_plant"/>
</dbReference>
<sequence>MEANVQAEVHQLIIFIPGPGMGHIVSAVEVGKLILNRETRLSITFLLINDPQTQKYTNTLHSNENPRLQFINLPEIDTQTSSTSDRTSKPPPLVAAENIDRHKPLVREAVLAISKSKTRVAGFIVDMFCLSMIDVANEFGIPIYTFFTSSAAFLSLKLFFQSLTDEHNQDITEFKDSDQEFLIPGFVNPVPAKVLPSTMLDKNGGSELVMSTARKIRQTKGIFINTFQELESTAIESLSDCNRKIPPIYPIGPVINLKTESKYSEDEIIRWLDKQPSSSVVFLCFGSQGSFSEAQIKHLAAALESSGHRFLWSIRNRTSRDGITDYASPDEILPEGFRKRTSGVGKVIGWAPQAAVLSHAAVGGFVSHCGWNSILESLWYGVPMAAWPMYAEQQVNAFQMVVELGMAVEIRMDYRDEMADDDRNVVRSEEIERAINRLMANEDVKEMRKKVKDMKEKSLRALMEGGGENVNRLTLAWSLGRALESRRWIFATVCKNLESNGYEDVDIEKLSSNGGAKAEGCIQVG</sequence>
<gene>
    <name evidence="5" type="ORF">DH2020_011308</name>
</gene>
<dbReference type="Pfam" id="PF00201">
    <property type="entry name" value="UDPGT"/>
    <property type="match status" value="1"/>
</dbReference>
<dbReference type="SUPFAM" id="SSF53756">
    <property type="entry name" value="UDP-Glycosyltransferase/glycogen phosphorylase"/>
    <property type="match status" value="1"/>
</dbReference>
<name>A0ABR0XD01_REHGL</name>
<keyword evidence="6" id="KW-1185">Reference proteome</keyword>
<keyword evidence="3" id="KW-0328">Glycosyltransferase</keyword>
<comment type="caution">
    <text evidence="5">The sequence shown here is derived from an EMBL/GenBank/DDBJ whole genome shotgun (WGS) entry which is preliminary data.</text>
</comment>
<evidence type="ECO:0000256" key="3">
    <source>
        <dbReference type="RuleBase" id="RU003718"/>
    </source>
</evidence>
<dbReference type="InterPro" id="IPR035595">
    <property type="entry name" value="UDP_glycos_trans_CS"/>
</dbReference>
<dbReference type="EMBL" id="JABTTQ020000005">
    <property type="protein sequence ID" value="KAK6157060.1"/>
    <property type="molecule type" value="Genomic_DNA"/>
</dbReference>
<reference evidence="5 6" key="1">
    <citation type="journal article" date="2021" name="Comput. Struct. Biotechnol. J.">
        <title>De novo genome assembly of the potent medicinal plant Rehmannia glutinosa using nanopore technology.</title>
        <authorList>
            <person name="Ma L."/>
            <person name="Dong C."/>
            <person name="Song C."/>
            <person name="Wang X."/>
            <person name="Zheng X."/>
            <person name="Niu Y."/>
            <person name="Chen S."/>
            <person name="Feng W."/>
        </authorList>
    </citation>
    <scope>NUCLEOTIDE SEQUENCE [LARGE SCALE GENOMIC DNA]</scope>
    <source>
        <strain evidence="5">DH-2019</strain>
    </source>
</reference>
<comment type="similarity">
    <text evidence="1 3">Belongs to the UDP-glycosyltransferase family.</text>
</comment>
<proteinExistence type="inferred from homology"/>
<accession>A0ABR0XD01</accession>
<dbReference type="PROSITE" id="PS00375">
    <property type="entry name" value="UDPGT"/>
    <property type="match status" value="1"/>
</dbReference>
<dbReference type="Proteomes" id="UP001318860">
    <property type="component" value="Unassembled WGS sequence"/>
</dbReference>
<organism evidence="5 6">
    <name type="scientific">Rehmannia glutinosa</name>
    <name type="common">Chinese foxglove</name>
    <dbReference type="NCBI Taxonomy" id="99300"/>
    <lineage>
        <taxon>Eukaryota</taxon>
        <taxon>Viridiplantae</taxon>
        <taxon>Streptophyta</taxon>
        <taxon>Embryophyta</taxon>
        <taxon>Tracheophyta</taxon>
        <taxon>Spermatophyta</taxon>
        <taxon>Magnoliopsida</taxon>
        <taxon>eudicotyledons</taxon>
        <taxon>Gunneridae</taxon>
        <taxon>Pentapetalae</taxon>
        <taxon>asterids</taxon>
        <taxon>lamiids</taxon>
        <taxon>Lamiales</taxon>
        <taxon>Orobanchaceae</taxon>
        <taxon>Rehmannieae</taxon>
        <taxon>Rehmannia</taxon>
    </lineage>
</organism>
<dbReference type="PANTHER" id="PTHR48048">
    <property type="entry name" value="GLYCOSYLTRANSFERASE"/>
    <property type="match status" value="1"/>
</dbReference>
<evidence type="ECO:0000313" key="5">
    <source>
        <dbReference type="EMBL" id="KAK6157060.1"/>
    </source>
</evidence>
<evidence type="ECO:0000313" key="6">
    <source>
        <dbReference type="Proteomes" id="UP001318860"/>
    </source>
</evidence>
<dbReference type="PANTHER" id="PTHR48048:SF45">
    <property type="entry name" value="GLYCOSYLTRANSFERASE"/>
    <property type="match status" value="1"/>
</dbReference>
<keyword evidence="2 3" id="KW-0808">Transferase</keyword>
<evidence type="ECO:0000256" key="2">
    <source>
        <dbReference type="ARBA" id="ARBA00022679"/>
    </source>
</evidence>
<dbReference type="EC" id="2.4.1.-" evidence="4"/>
<evidence type="ECO:0000256" key="4">
    <source>
        <dbReference type="RuleBase" id="RU362057"/>
    </source>
</evidence>